<proteinExistence type="predicted"/>
<dbReference type="AlphaFoldDB" id="A0A412YLC1"/>
<sequence length="107" mass="12664">MSKLIKTDNEYKEWIGELKQRIRQSQIKAAVKVNTELLRLYWSIGSDIVRLKAEAKWGTNIMSQISLDLKEEFSNLGGFSETNLRYIKRFYLFYGQNQRVPYPVLKK</sequence>
<dbReference type="Pfam" id="PF17761">
    <property type="entry name" value="DUF1016_N"/>
    <property type="match status" value="1"/>
</dbReference>
<evidence type="ECO:0000313" key="2">
    <source>
        <dbReference type="EMBL" id="RGV58267.1"/>
    </source>
</evidence>
<dbReference type="InterPro" id="IPR041527">
    <property type="entry name" value="YhcG_N"/>
</dbReference>
<protein>
    <submittedName>
        <fullName evidence="2">DUF1016 family protein</fullName>
    </submittedName>
</protein>
<dbReference type="PANTHER" id="PTHR30547">
    <property type="entry name" value="UNCHARACTERIZED PROTEIN YHCG-RELATED"/>
    <property type="match status" value="1"/>
</dbReference>
<reference evidence="2 3" key="1">
    <citation type="submission" date="2018-08" db="EMBL/GenBank/DDBJ databases">
        <title>A genome reference for cultivated species of the human gut microbiota.</title>
        <authorList>
            <person name="Zou Y."/>
            <person name="Xue W."/>
            <person name="Luo G."/>
        </authorList>
    </citation>
    <scope>NUCLEOTIDE SEQUENCE [LARGE SCALE GENOMIC DNA]</scope>
    <source>
        <strain evidence="2 3">AF14-32</strain>
    </source>
</reference>
<comment type="caution">
    <text evidence="2">The sequence shown here is derived from an EMBL/GenBank/DDBJ whole genome shotgun (WGS) entry which is preliminary data.</text>
</comment>
<dbReference type="InterPro" id="IPR053148">
    <property type="entry name" value="PD-DEXK-like_domain"/>
</dbReference>
<dbReference type="PANTHER" id="PTHR30547:SF0">
    <property type="entry name" value="BLR8175 PROTEIN"/>
    <property type="match status" value="1"/>
</dbReference>
<dbReference type="RefSeq" id="WP_022394264.1">
    <property type="nucleotide sequence ID" value="NZ_JADMTM010000023.1"/>
</dbReference>
<dbReference type="EMBL" id="QRZF01000001">
    <property type="protein sequence ID" value="RGV58267.1"/>
    <property type="molecule type" value="Genomic_DNA"/>
</dbReference>
<evidence type="ECO:0000313" key="3">
    <source>
        <dbReference type="Proteomes" id="UP000283850"/>
    </source>
</evidence>
<gene>
    <name evidence="2" type="ORF">DWW10_01135</name>
</gene>
<organism evidence="2 3">
    <name type="scientific">Bacteroides intestinalis</name>
    <dbReference type="NCBI Taxonomy" id="329854"/>
    <lineage>
        <taxon>Bacteria</taxon>
        <taxon>Pseudomonadati</taxon>
        <taxon>Bacteroidota</taxon>
        <taxon>Bacteroidia</taxon>
        <taxon>Bacteroidales</taxon>
        <taxon>Bacteroidaceae</taxon>
        <taxon>Bacteroides</taxon>
    </lineage>
</organism>
<feature type="domain" description="YhcG N-terminal" evidence="1">
    <location>
        <begin position="17"/>
        <end position="101"/>
    </location>
</feature>
<evidence type="ECO:0000259" key="1">
    <source>
        <dbReference type="Pfam" id="PF17761"/>
    </source>
</evidence>
<name>A0A412YLC1_9BACE</name>
<accession>A0A412YLC1</accession>
<dbReference type="Proteomes" id="UP000283850">
    <property type="component" value="Unassembled WGS sequence"/>
</dbReference>